<proteinExistence type="predicted"/>
<keyword evidence="4" id="KW-0378">Hydrolase</keyword>
<gene>
    <name evidence="4" type="ORF">HYPSUDRAFT_47506</name>
</gene>
<dbReference type="Pfam" id="PF16862">
    <property type="entry name" value="Glyco_hydro_79C"/>
    <property type="match status" value="1"/>
</dbReference>
<evidence type="ECO:0000256" key="1">
    <source>
        <dbReference type="SAM" id="Phobius"/>
    </source>
</evidence>
<dbReference type="PANTHER" id="PTHR36183:SF2">
    <property type="entry name" value="BETA-GLUCURONIDASE C-TERMINAL DOMAIN-CONTAINING PROTEIN"/>
    <property type="match status" value="1"/>
</dbReference>
<evidence type="ECO:0000313" key="5">
    <source>
        <dbReference type="Proteomes" id="UP000054270"/>
    </source>
</evidence>
<dbReference type="OMA" id="MQMAYSN"/>
<feature type="signal peptide" evidence="2">
    <location>
        <begin position="1"/>
        <end position="31"/>
    </location>
</feature>
<name>A0A0D2NAV6_HYPSF</name>
<dbReference type="SUPFAM" id="SSF51445">
    <property type="entry name" value="(Trans)glycosidases"/>
    <property type="match status" value="1"/>
</dbReference>
<evidence type="ECO:0000259" key="3">
    <source>
        <dbReference type="Pfam" id="PF16862"/>
    </source>
</evidence>
<organism evidence="4 5">
    <name type="scientific">Hypholoma sublateritium (strain FD-334 SS-4)</name>
    <dbReference type="NCBI Taxonomy" id="945553"/>
    <lineage>
        <taxon>Eukaryota</taxon>
        <taxon>Fungi</taxon>
        <taxon>Dikarya</taxon>
        <taxon>Basidiomycota</taxon>
        <taxon>Agaricomycotina</taxon>
        <taxon>Agaricomycetes</taxon>
        <taxon>Agaricomycetidae</taxon>
        <taxon>Agaricales</taxon>
        <taxon>Agaricineae</taxon>
        <taxon>Strophariaceae</taxon>
        <taxon>Hypholoma</taxon>
    </lineage>
</organism>
<dbReference type="GO" id="GO:0016787">
    <property type="term" value="F:hydrolase activity"/>
    <property type="evidence" value="ECO:0007669"/>
    <property type="project" value="UniProtKB-KW"/>
</dbReference>
<dbReference type="InterPro" id="IPR017853">
    <property type="entry name" value="GH"/>
</dbReference>
<dbReference type="EMBL" id="KN817624">
    <property type="protein sequence ID" value="KJA16299.1"/>
    <property type="molecule type" value="Genomic_DNA"/>
</dbReference>
<keyword evidence="1" id="KW-0812">Transmembrane</keyword>
<dbReference type="STRING" id="945553.A0A0D2NAV6"/>
<dbReference type="Gene3D" id="3.20.20.80">
    <property type="entry name" value="Glycosidases"/>
    <property type="match status" value="1"/>
</dbReference>
<keyword evidence="1" id="KW-1133">Transmembrane helix</keyword>
<sequence>MLPQKIIPVGLCGHATLLAVSLLGLVEQTVGQTLTIYYAPGQTPLANGSISTATPTAYDDSLQAYNTATLVEPTPPGPTAMPTAFSLVVPSAVPVGASIQHSGSFFGFSIEMSVVNQVLGKNSSLIQVPFLNLMANLQQRTGRINIRVGGNTQETATLVDSTPDGKILEKDLQAVFGTTNTPPLIFTPDLIQMMRNISDFVNVHWFLGVPFNDTNWRLGIVEAGQAILGDFLIGMQAGNEPDLYSTHGRRPATYNQDDYFNEFGSLIQALEADSNVNASKLLIAPSVSTDWTPESVLFAGTGFIPTYGANLDAIAVEHYPFDNCGVAFPSSLDPVINPQDVLGIYLSHGSALSIVGPYLNTSNIAQTNGFPFYMFETNTASCGGFPGLSDAFGAALWGLDYGMQMAAVNFTTALFHIGGQNVTYNAFTPPPTNESTFHQWSVGPIYYSALVVAEAIGASNTSQIVDLAANNNNTLTPAYGIWENGALARVLLINFANDPTGASTLQVDLSMSGGTLPSQVDVKMLLANSVTQKGNFTWAGQTFGGNFESDGRPIGTDNTAQTTCGVPTDGSSTTPVCRITVPAPGAALVFLAGTAAADDVAGGPSTTFSTSSVTKVVNAATVPPAVLETSNGHGGNGTFQMLQLGSTSQGSFKSTGIQGRTLGVWTALGGAIAAVILLAVRAP</sequence>
<feature type="transmembrane region" description="Helical" evidence="1">
    <location>
        <begin position="662"/>
        <end position="680"/>
    </location>
</feature>
<dbReference type="PANTHER" id="PTHR36183">
    <property type="entry name" value="BETA-GLUCURONIDASE"/>
    <property type="match status" value="1"/>
</dbReference>
<dbReference type="InterPro" id="IPR052974">
    <property type="entry name" value="GH79_Enzymes"/>
</dbReference>
<dbReference type="Proteomes" id="UP000054270">
    <property type="component" value="Unassembled WGS sequence"/>
</dbReference>
<dbReference type="OrthoDB" id="2796951at2759"/>
<accession>A0A0D2NAV6</accession>
<feature type="domain" description="Beta-glucuronidase C-terminal" evidence="3">
    <location>
        <begin position="478"/>
        <end position="588"/>
    </location>
</feature>
<evidence type="ECO:0000256" key="2">
    <source>
        <dbReference type="SAM" id="SignalP"/>
    </source>
</evidence>
<feature type="chain" id="PRO_5002259503" evidence="2">
    <location>
        <begin position="32"/>
        <end position="683"/>
    </location>
</feature>
<evidence type="ECO:0000313" key="4">
    <source>
        <dbReference type="EMBL" id="KJA16299.1"/>
    </source>
</evidence>
<dbReference type="InterPro" id="IPR031728">
    <property type="entry name" value="GlcAase_C"/>
</dbReference>
<keyword evidence="1" id="KW-0472">Membrane</keyword>
<protein>
    <submittedName>
        <fullName evidence="4">Glycoside hydrolase family 79 protein</fullName>
    </submittedName>
</protein>
<keyword evidence="5" id="KW-1185">Reference proteome</keyword>
<reference evidence="5" key="1">
    <citation type="submission" date="2014-04" db="EMBL/GenBank/DDBJ databases">
        <title>Evolutionary Origins and Diversification of the Mycorrhizal Mutualists.</title>
        <authorList>
            <consortium name="DOE Joint Genome Institute"/>
            <consortium name="Mycorrhizal Genomics Consortium"/>
            <person name="Kohler A."/>
            <person name="Kuo A."/>
            <person name="Nagy L.G."/>
            <person name="Floudas D."/>
            <person name="Copeland A."/>
            <person name="Barry K.W."/>
            <person name="Cichocki N."/>
            <person name="Veneault-Fourrey C."/>
            <person name="LaButti K."/>
            <person name="Lindquist E.A."/>
            <person name="Lipzen A."/>
            <person name="Lundell T."/>
            <person name="Morin E."/>
            <person name="Murat C."/>
            <person name="Riley R."/>
            <person name="Ohm R."/>
            <person name="Sun H."/>
            <person name="Tunlid A."/>
            <person name="Henrissat B."/>
            <person name="Grigoriev I.V."/>
            <person name="Hibbett D.S."/>
            <person name="Martin F."/>
        </authorList>
    </citation>
    <scope>NUCLEOTIDE SEQUENCE [LARGE SCALE GENOMIC DNA]</scope>
    <source>
        <strain evidence="5">FD-334 SS-4</strain>
    </source>
</reference>
<dbReference type="AlphaFoldDB" id="A0A0D2NAV6"/>
<keyword evidence="2" id="KW-0732">Signal</keyword>